<accession>A0A7J8IXL3</accession>
<feature type="chain" id="PRO_5029536558" evidence="3">
    <location>
        <begin position="18"/>
        <end position="184"/>
    </location>
</feature>
<keyword evidence="6" id="KW-1185">Reference proteome</keyword>
<dbReference type="SUPFAM" id="SSF57184">
    <property type="entry name" value="Growth factor receptor domain"/>
    <property type="match status" value="1"/>
</dbReference>
<dbReference type="Gene3D" id="4.10.40.20">
    <property type="match status" value="1"/>
</dbReference>
<dbReference type="PROSITE" id="PS51323">
    <property type="entry name" value="IGFBP_N_2"/>
    <property type="match status" value="1"/>
</dbReference>
<reference evidence="5 6" key="1">
    <citation type="journal article" date="2020" name="Nature">
        <title>Six reference-quality genomes reveal evolution of bat adaptations.</title>
        <authorList>
            <person name="Jebb D."/>
            <person name="Huang Z."/>
            <person name="Pippel M."/>
            <person name="Hughes G.M."/>
            <person name="Lavrichenko K."/>
            <person name="Devanna P."/>
            <person name="Winkler S."/>
            <person name="Jermiin L.S."/>
            <person name="Skirmuntt E.C."/>
            <person name="Katzourakis A."/>
            <person name="Burkitt-Gray L."/>
            <person name="Ray D.A."/>
            <person name="Sullivan K.A.M."/>
            <person name="Roscito J.G."/>
            <person name="Kirilenko B.M."/>
            <person name="Davalos L.M."/>
            <person name="Corthals A.P."/>
            <person name="Power M.L."/>
            <person name="Jones G."/>
            <person name="Ransome R.D."/>
            <person name="Dechmann D.K.N."/>
            <person name="Locatelli A.G."/>
            <person name="Puechmaille S.J."/>
            <person name="Fedrigo O."/>
            <person name="Jarvis E.D."/>
            <person name="Hiller M."/>
            <person name="Vernes S.C."/>
            <person name="Myers E.W."/>
            <person name="Teeling E.C."/>
        </authorList>
    </citation>
    <scope>NUCLEOTIDE SEQUENCE [LARGE SCALE GENOMIC DNA]</scope>
    <source>
        <strain evidence="5">MMolMol1</strain>
        <tissue evidence="5">Muscle</tissue>
    </source>
</reference>
<name>A0A7J8IXL3_MOLMO</name>
<dbReference type="GO" id="GO:0005171">
    <property type="term" value="F:hepatocyte growth factor receptor binding"/>
    <property type="evidence" value="ECO:0007669"/>
    <property type="project" value="TreeGrafter"/>
</dbReference>
<dbReference type="FunCoup" id="A0A7J8IXL3">
    <property type="interactions" value="36"/>
</dbReference>
<dbReference type="InterPro" id="IPR009030">
    <property type="entry name" value="Growth_fac_rcpt_cys_sf"/>
</dbReference>
<dbReference type="GO" id="GO:0005576">
    <property type="term" value="C:extracellular region"/>
    <property type="evidence" value="ECO:0007669"/>
    <property type="project" value="InterPro"/>
</dbReference>
<dbReference type="AlphaFoldDB" id="A0A7J8IXL3"/>
<dbReference type="InterPro" id="IPR000867">
    <property type="entry name" value="IGFBP-like"/>
</dbReference>
<protein>
    <submittedName>
        <fullName evidence="5">Endothelial cell specific molecule 1</fullName>
    </submittedName>
</protein>
<dbReference type="GO" id="GO:0001525">
    <property type="term" value="P:angiogenesis"/>
    <property type="evidence" value="ECO:0007669"/>
    <property type="project" value="TreeGrafter"/>
</dbReference>
<proteinExistence type="predicted"/>
<dbReference type="Pfam" id="PF00219">
    <property type="entry name" value="IGFBP"/>
    <property type="match status" value="1"/>
</dbReference>
<evidence type="ECO:0000313" key="6">
    <source>
        <dbReference type="Proteomes" id="UP000550707"/>
    </source>
</evidence>
<comment type="caution">
    <text evidence="5">The sequence shown here is derived from an EMBL/GenBank/DDBJ whole genome shotgun (WGS) entry which is preliminary data.</text>
</comment>
<keyword evidence="3" id="KW-0732">Signal</keyword>
<evidence type="ECO:0000256" key="2">
    <source>
        <dbReference type="SAM" id="MobiDB-lite"/>
    </source>
</evidence>
<sequence>MRTSLLLLAALLAPAHAGPAWSAKYAVDCPQRCDSRRCAGGLSCRRRVMDDCGCCWVCAAERGATCYRTVAGVDGMKCGPGLRCQFYREEDEFGDEFGICKDCPYGTFGTDCKGTCSCQLGICDRVTGECVTFPLFQHPGAKSAGGADLRAEHGVGSGDGNAVTGDLGKENAARSPVRKWLNPR</sequence>
<dbReference type="PANTHER" id="PTHR15428:SF0">
    <property type="entry name" value="ENDOTHELIAL CELL-SPECIFIC MOLECULE 1"/>
    <property type="match status" value="1"/>
</dbReference>
<dbReference type="InParanoid" id="A0A7J8IXL3"/>
<feature type="signal peptide" evidence="3">
    <location>
        <begin position="1"/>
        <end position="17"/>
    </location>
</feature>
<dbReference type="OrthoDB" id="9868586at2759"/>
<evidence type="ECO:0000259" key="4">
    <source>
        <dbReference type="PROSITE" id="PS51323"/>
    </source>
</evidence>
<organism evidence="5 6">
    <name type="scientific">Molossus molossus</name>
    <name type="common">Pallas' mastiff bat</name>
    <name type="synonym">Vespertilio molossus</name>
    <dbReference type="NCBI Taxonomy" id="27622"/>
    <lineage>
        <taxon>Eukaryota</taxon>
        <taxon>Metazoa</taxon>
        <taxon>Chordata</taxon>
        <taxon>Craniata</taxon>
        <taxon>Vertebrata</taxon>
        <taxon>Euteleostomi</taxon>
        <taxon>Mammalia</taxon>
        <taxon>Eutheria</taxon>
        <taxon>Laurasiatheria</taxon>
        <taxon>Chiroptera</taxon>
        <taxon>Yangochiroptera</taxon>
        <taxon>Molossidae</taxon>
        <taxon>Molossus</taxon>
    </lineage>
</organism>
<dbReference type="PANTHER" id="PTHR15428">
    <property type="entry name" value="ENDOTHELIAL CELL-SPECIFIC MOLECULE 1 ESM-1"/>
    <property type="match status" value="1"/>
</dbReference>
<dbReference type="SMART" id="SM00121">
    <property type="entry name" value="IB"/>
    <property type="match status" value="1"/>
</dbReference>
<feature type="region of interest" description="Disordered" evidence="2">
    <location>
        <begin position="155"/>
        <end position="184"/>
    </location>
</feature>
<evidence type="ECO:0000256" key="1">
    <source>
        <dbReference type="ARBA" id="ARBA00023157"/>
    </source>
</evidence>
<dbReference type="GO" id="GO:1902204">
    <property type="term" value="P:positive regulation of hepatocyte growth factor receptor signaling pathway"/>
    <property type="evidence" value="ECO:0007669"/>
    <property type="project" value="TreeGrafter"/>
</dbReference>
<evidence type="ECO:0000256" key="3">
    <source>
        <dbReference type="SAM" id="SignalP"/>
    </source>
</evidence>
<dbReference type="EMBL" id="JACASF010000003">
    <property type="protein sequence ID" value="KAF6489357.1"/>
    <property type="molecule type" value="Genomic_DNA"/>
</dbReference>
<dbReference type="GO" id="GO:0005178">
    <property type="term" value="F:integrin binding"/>
    <property type="evidence" value="ECO:0007669"/>
    <property type="project" value="TreeGrafter"/>
</dbReference>
<dbReference type="Proteomes" id="UP000550707">
    <property type="component" value="Unassembled WGS sequence"/>
</dbReference>
<evidence type="ECO:0000313" key="5">
    <source>
        <dbReference type="EMBL" id="KAF6489357.1"/>
    </source>
</evidence>
<gene>
    <name evidence="5" type="ORF">HJG59_004640</name>
</gene>
<dbReference type="InterPro" id="IPR038850">
    <property type="entry name" value="ESM1"/>
</dbReference>
<feature type="domain" description="IGFBP N-terminal" evidence="4">
    <location>
        <begin position="25"/>
        <end position="103"/>
    </location>
</feature>
<keyword evidence="1" id="KW-1015">Disulfide bond</keyword>